<dbReference type="Pfam" id="PF02734">
    <property type="entry name" value="Dak2"/>
    <property type="match status" value="1"/>
</dbReference>
<feature type="domain" description="DhaL" evidence="2">
    <location>
        <begin position="7"/>
        <end position="197"/>
    </location>
</feature>
<dbReference type="InterPro" id="IPR033470">
    <property type="entry name" value="FakA-like_C"/>
</dbReference>
<dbReference type="PROSITE" id="PS51480">
    <property type="entry name" value="DHAL"/>
    <property type="match status" value="1"/>
</dbReference>
<protein>
    <recommendedName>
        <fullName evidence="2">DhaL domain-containing protein</fullName>
    </recommendedName>
</protein>
<name>A0A198A6Y5_9BACL</name>
<dbReference type="InterPro" id="IPR050270">
    <property type="entry name" value="DegV_domain_contain"/>
</dbReference>
<dbReference type="InterPro" id="IPR004007">
    <property type="entry name" value="DhaL_dom"/>
</dbReference>
<dbReference type="GO" id="GO:0004371">
    <property type="term" value="F:glycerone kinase activity"/>
    <property type="evidence" value="ECO:0007669"/>
    <property type="project" value="InterPro"/>
</dbReference>
<reference evidence="3 4" key="1">
    <citation type="submission" date="2016-05" db="EMBL/GenBank/DDBJ databases">
        <title>Paenibacillus sp. 1ZS3-15 nov., isolated from the rhizosphere soil.</title>
        <authorList>
            <person name="Zhang X.X."/>
            <person name="Zhang J."/>
        </authorList>
    </citation>
    <scope>NUCLEOTIDE SEQUENCE [LARGE SCALE GENOMIC DNA]</scope>
    <source>
        <strain evidence="3 4">1ZS3-15</strain>
    </source>
</reference>
<dbReference type="RefSeq" id="WP_068666914.1">
    <property type="nucleotide sequence ID" value="NZ_LYPB01000074.1"/>
</dbReference>
<gene>
    <name evidence="3" type="ORF">A8708_07710</name>
</gene>
<keyword evidence="4" id="KW-1185">Reference proteome</keyword>
<dbReference type="AlphaFoldDB" id="A0A198A6Y5"/>
<proteinExistence type="predicted"/>
<dbReference type="Gene3D" id="1.25.40.340">
    <property type="match status" value="1"/>
</dbReference>
<evidence type="ECO:0000256" key="1">
    <source>
        <dbReference type="ARBA" id="ARBA00023121"/>
    </source>
</evidence>
<dbReference type="SMART" id="SM01120">
    <property type="entry name" value="Dak2"/>
    <property type="match status" value="1"/>
</dbReference>
<accession>A0A198A6Y5</accession>
<dbReference type="GO" id="GO:0006071">
    <property type="term" value="P:glycerol metabolic process"/>
    <property type="evidence" value="ECO:0007669"/>
    <property type="project" value="InterPro"/>
</dbReference>
<dbReference type="STRING" id="1850517.A8708_07710"/>
<dbReference type="GO" id="GO:0008289">
    <property type="term" value="F:lipid binding"/>
    <property type="evidence" value="ECO:0007669"/>
    <property type="project" value="UniProtKB-KW"/>
</dbReference>
<dbReference type="SMART" id="SM01121">
    <property type="entry name" value="Dak1_2"/>
    <property type="match status" value="1"/>
</dbReference>
<evidence type="ECO:0000313" key="3">
    <source>
        <dbReference type="EMBL" id="OAS16743.1"/>
    </source>
</evidence>
<dbReference type="Gene3D" id="3.30.1180.10">
    <property type="match status" value="1"/>
</dbReference>
<dbReference type="Proteomes" id="UP000078454">
    <property type="component" value="Unassembled WGS sequence"/>
</dbReference>
<comment type="caution">
    <text evidence="3">The sequence shown here is derived from an EMBL/GenBank/DDBJ whole genome shotgun (WGS) entry which is preliminary data.</text>
</comment>
<dbReference type="InterPro" id="IPR036117">
    <property type="entry name" value="DhaL_dom_sf"/>
</dbReference>
<dbReference type="SUPFAM" id="SSF82549">
    <property type="entry name" value="DAK1/DegV-like"/>
    <property type="match status" value="1"/>
</dbReference>
<dbReference type="NCBIfam" id="TIGR00762">
    <property type="entry name" value="DegV"/>
    <property type="match status" value="1"/>
</dbReference>
<sequence length="603" mass="67689">MQVLNHPTLFRMILAGANEIISREKELNAINVFPVPDGDTGSNLAHLMRMLVRETKWSDTSSEMLESMKRACLRGSRGNSGMIFSQFILSMCSYMTARPELKIAQFIEMCEQSVAMSRRSVHEPQEGTVLSVMDDWVNVLQTAFAPSEGLADMLHRSYAEACISLENTKHQLEVLRKHNVVDAGARGFIHFLQGFIASLDDTFPIAEQIFDEQEPFASTDDIVHNPSHDLSDSLAYRYCTEFMFDIKTSLEEVKGHIATLGNSMVAVGDGIQGKIHIHTNVPARVAEVIQNNGWIVYQKVEDMKRQKDMIYNRQASIALVIDSACDMPETWLDDYQIHRIPLHLQLGRSTYLDKVTLQLDTFYDKLEWMTEQPTTSQPAQETITLLYEQLLTHYDHIISIHLSKPLSGTYDACRQAAERIDSDRIHVVDSRTLSGAYGLIVHETAEAVKAGKPIEEVLDLLASSISRSEILVSVPTLKHMIRGGRVSPLQGKIARWLDMKPIVSVNQEGQSILYGKTFYKQSNLGKMLKMISLIHRRNPIQRYVILHAGAEADSARYVEEMVRMTGQNPLYITGVAPVIGLHAGKGAVSVAMMLSGKNTRRNT</sequence>
<dbReference type="InterPro" id="IPR003797">
    <property type="entry name" value="DegV"/>
</dbReference>
<evidence type="ECO:0000259" key="2">
    <source>
        <dbReference type="PROSITE" id="PS51480"/>
    </source>
</evidence>
<dbReference type="InterPro" id="IPR043168">
    <property type="entry name" value="DegV_C"/>
</dbReference>
<keyword evidence="1" id="KW-0446">Lipid-binding</keyword>
<dbReference type="Gene3D" id="3.40.50.10170">
    <property type="match status" value="1"/>
</dbReference>
<dbReference type="PANTHER" id="PTHR33434">
    <property type="entry name" value="DEGV DOMAIN-CONTAINING PROTEIN DR_1986-RELATED"/>
    <property type="match status" value="1"/>
</dbReference>
<organism evidence="3 4">
    <name type="scientific">Paenibacillus oryzisoli</name>
    <dbReference type="NCBI Taxonomy" id="1850517"/>
    <lineage>
        <taxon>Bacteria</taxon>
        <taxon>Bacillati</taxon>
        <taxon>Bacillota</taxon>
        <taxon>Bacilli</taxon>
        <taxon>Bacillales</taxon>
        <taxon>Paenibacillaceae</taxon>
        <taxon>Paenibacillus</taxon>
    </lineage>
</organism>
<dbReference type="Pfam" id="PF02645">
    <property type="entry name" value="DegV"/>
    <property type="match status" value="1"/>
</dbReference>
<dbReference type="PANTHER" id="PTHR33434:SF2">
    <property type="entry name" value="FATTY ACID-BINDING PROTEIN TM_1468"/>
    <property type="match status" value="1"/>
</dbReference>
<dbReference type="EMBL" id="LYPB01000074">
    <property type="protein sequence ID" value="OAS16743.1"/>
    <property type="molecule type" value="Genomic_DNA"/>
</dbReference>
<dbReference type="SUPFAM" id="SSF101473">
    <property type="entry name" value="DhaL-like"/>
    <property type="match status" value="1"/>
</dbReference>
<evidence type="ECO:0000313" key="4">
    <source>
        <dbReference type="Proteomes" id="UP000078454"/>
    </source>
</evidence>
<dbReference type="Pfam" id="PF21645">
    <property type="entry name" value="FakA-like_M"/>
    <property type="match status" value="1"/>
</dbReference>
<dbReference type="InterPro" id="IPR048394">
    <property type="entry name" value="FakA-like_M"/>
</dbReference>
<dbReference type="PROSITE" id="PS51482">
    <property type="entry name" value="DEGV"/>
    <property type="match status" value="1"/>
</dbReference>